<evidence type="ECO:0000313" key="3">
    <source>
        <dbReference type="Proteomes" id="UP001359559"/>
    </source>
</evidence>
<name>A0AAN9JLL6_CLITE</name>
<sequence>MDDHYGIPRSRGTRFPKSKTTEAHHHNYFCHAQFLSSLGHLGTNTPHDNNPQTNKSQNKTGMQTNTENISSLIHLPSITLESPAIVAAARD</sequence>
<dbReference type="EMBL" id="JAYKXN010000003">
    <property type="protein sequence ID" value="KAK7301515.1"/>
    <property type="molecule type" value="Genomic_DNA"/>
</dbReference>
<keyword evidence="3" id="KW-1185">Reference proteome</keyword>
<accession>A0AAN9JLL6</accession>
<organism evidence="2 3">
    <name type="scientific">Clitoria ternatea</name>
    <name type="common">Butterfly pea</name>
    <dbReference type="NCBI Taxonomy" id="43366"/>
    <lineage>
        <taxon>Eukaryota</taxon>
        <taxon>Viridiplantae</taxon>
        <taxon>Streptophyta</taxon>
        <taxon>Embryophyta</taxon>
        <taxon>Tracheophyta</taxon>
        <taxon>Spermatophyta</taxon>
        <taxon>Magnoliopsida</taxon>
        <taxon>eudicotyledons</taxon>
        <taxon>Gunneridae</taxon>
        <taxon>Pentapetalae</taxon>
        <taxon>rosids</taxon>
        <taxon>fabids</taxon>
        <taxon>Fabales</taxon>
        <taxon>Fabaceae</taxon>
        <taxon>Papilionoideae</taxon>
        <taxon>50 kb inversion clade</taxon>
        <taxon>NPAAA clade</taxon>
        <taxon>indigoferoid/millettioid clade</taxon>
        <taxon>Phaseoleae</taxon>
        <taxon>Clitoria</taxon>
    </lineage>
</organism>
<protein>
    <submittedName>
        <fullName evidence="2">Uncharacterized protein</fullName>
    </submittedName>
</protein>
<comment type="caution">
    <text evidence="2">The sequence shown here is derived from an EMBL/GenBank/DDBJ whole genome shotgun (WGS) entry which is preliminary data.</text>
</comment>
<feature type="region of interest" description="Disordered" evidence="1">
    <location>
        <begin position="1"/>
        <end position="20"/>
    </location>
</feature>
<feature type="compositionally biased region" description="Polar residues" evidence="1">
    <location>
        <begin position="42"/>
        <end position="62"/>
    </location>
</feature>
<evidence type="ECO:0000256" key="1">
    <source>
        <dbReference type="SAM" id="MobiDB-lite"/>
    </source>
</evidence>
<reference evidence="2 3" key="1">
    <citation type="submission" date="2024-01" db="EMBL/GenBank/DDBJ databases">
        <title>The genomes of 5 underutilized Papilionoideae crops provide insights into root nodulation and disease resistance.</title>
        <authorList>
            <person name="Yuan L."/>
        </authorList>
    </citation>
    <scope>NUCLEOTIDE SEQUENCE [LARGE SCALE GENOMIC DNA]</scope>
    <source>
        <strain evidence="2">LY-2023</strain>
        <tissue evidence="2">Leaf</tissue>
    </source>
</reference>
<feature type="region of interest" description="Disordered" evidence="1">
    <location>
        <begin position="40"/>
        <end position="62"/>
    </location>
</feature>
<proteinExistence type="predicted"/>
<dbReference type="AlphaFoldDB" id="A0AAN9JLL6"/>
<gene>
    <name evidence="2" type="ORF">RJT34_12381</name>
</gene>
<evidence type="ECO:0000313" key="2">
    <source>
        <dbReference type="EMBL" id="KAK7301515.1"/>
    </source>
</evidence>
<dbReference type="Proteomes" id="UP001359559">
    <property type="component" value="Unassembled WGS sequence"/>
</dbReference>